<organism evidence="2 3">
    <name type="scientific">Roseateles oligotrophus</name>
    <dbReference type="NCBI Taxonomy" id="1769250"/>
    <lineage>
        <taxon>Bacteria</taxon>
        <taxon>Pseudomonadati</taxon>
        <taxon>Pseudomonadota</taxon>
        <taxon>Betaproteobacteria</taxon>
        <taxon>Burkholderiales</taxon>
        <taxon>Sphaerotilaceae</taxon>
        <taxon>Roseateles</taxon>
    </lineage>
</organism>
<accession>A0ABT2YIF1</accession>
<comment type="caution">
    <text evidence="2">The sequence shown here is derived from an EMBL/GenBank/DDBJ whole genome shotgun (WGS) entry which is preliminary data.</text>
</comment>
<sequence length="101" mass="11252">MNIATQVEGERIAKDVADHASALEVVLKRPKFFSMWNYWLSLLFGAAWGVFMVSYAGPYTQLILGAASGIALVLAIAVFKECLSLRRRLDAVITLLLQHER</sequence>
<dbReference type="RefSeq" id="WP_263572420.1">
    <property type="nucleotide sequence ID" value="NZ_JAJIRN010000007.1"/>
</dbReference>
<dbReference type="Proteomes" id="UP001209701">
    <property type="component" value="Unassembled WGS sequence"/>
</dbReference>
<keyword evidence="1" id="KW-0472">Membrane</keyword>
<name>A0ABT2YIF1_9BURK</name>
<keyword evidence="1" id="KW-0812">Transmembrane</keyword>
<keyword evidence="3" id="KW-1185">Reference proteome</keyword>
<gene>
    <name evidence="2" type="ORF">LNV07_17290</name>
</gene>
<evidence type="ECO:0000313" key="2">
    <source>
        <dbReference type="EMBL" id="MCV2369839.1"/>
    </source>
</evidence>
<proteinExistence type="predicted"/>
<feature type="transmembrane region" description="Helical" evidence="1">
    <location>
        <begin position="36"/>
        <end position="56"/>
    </location>
</feature>
<evidence type="ECO:0000313" key="3">
    <source>
        <dbReference type="Proteomes" id="UP001209701"/>
    </source>
</evidence>
<dbReference type="EMBL" id="JAJIRN010000007">
    <property type="protein sequence ID" value="MCV2369839.1"/>
    <property type="molecule type" value="Genomic_DNA"/>
</dbReference>
<feature type="transmembrane region" description="Helical" evidence="1">
    <location>
        <begin position="62"/>
        <end position="79"/>
    </location>
</feature>
<reference evidence="2 3" key="1">
    <citation type="submission" date="2021-11" db="EMBL/GenBank/DDBJ databases">
        <authorList>
            <person name="Liang Q."/>
            <person name="Mou H."/>
            <person name="Liu Z."/>
        </authorList>
    </citation>
    <scope>NUCLEOTIDE SEQUENCE [LARGE SCALE GENOMIC DNA]</scope>
    <source>
        <strain evidence="2 3">CHU3</strain>
    </source>
</reference>
<protein>
    <submittedName>
        <fullName evidence="2">Uncharacterized protein</fullName>
    </submittedName>
</protein>
<keyword evidence="1" id="KW-1133">Transmembrane helix</keyword>
<evidence type="ECO:0000256" key="1">
    <source>
        <dbReference type="SAM" id="Phobius"/>
    </source>
</evidence>